<keyword evidence="1" id="KW-0472">Membrane</keyword>
<gene>
    <name evidence="2" type="ORF">LTRI10_LOCUS29016</name>
</gene>
<reference evidence="2 3" key="1">
    <citation type="submission" date="2024-04" db="EMBL/GenBank/DDBJ databases">
        <authorList>
            <person name="Fracassetti M."/>
        </authorList>
    </citation>
    <scope>NUCLEOTIDE SEQUENCE [LARGE SCALE GENOMIC DNA]</scope>
</reference>
<dbReference type="Proteomes" id="UP001497516">
    <property type="component" value="Chromosome 5"/>
</dbReference>
<proteinExistence type="predicted"/>
<dbReference type="EMBL" id="OZ034818">
    <property type="protein sequence ID" value="CAL1388070.1"/>
    <property type="molecule type" value="Genomic_DNA"/>
</dbReference>
<keyword evidence="3" id="KW-1185">Reference proteome</keyword>
<organism evidence="2 3">
    <name type="scientific">Linum trigynum</name>
    <dbReference type="NCBI Taxonomy" id="586398"/>
    <lineage>
        <taxon>Eukaryota</taxon>
        <taxon>Viridiplantae</taxon>
        <taxon>Streptophyta</taxon>
        <taxon>Embryophyta</taxon>
        <taxon>Tracheophyta</taxon>
        <taxon>Spermatophyta</taxon>
        <taxon>Magnoliopsida</taxon>
        <taxon>eudicotyledons</taxon>
        <taxon>Gunneridae</taxon>
        <taxon>Pentapetalae</taxon>
        <taxon>rosids</taxon>
        <taxon>fabids</taxon>
        <taxon>Malpighiales</taxon>
        <taxon>Linaceae</taxon>
        <taxon>Linum</taxon>
    </lineage>
</organism>
<dbReference type="AlphaFoldDB" id="A0AAV2ERL5"/>
<evidence type="ECO:0000313" key="2">
    <source>
        <dbReference type="EMBL" id="CAL1388070.1"/>
    </source>
</evidence>
<name>A0AAV2ERL5_9ROSI</name>
<keyword evidence="1" id="KW-0812">Transmembrane</keyword>
<evidence type="ECO:0000313" key="3">
    <source>
        <dbReference type="Proteomes" id="UP001497516"/>
    </source>
</evidence>
<protein>
    <submittedName>
        <fullName evidence="2">Uncharacterized protein</fullName>
    </submittedName>
</protein>
<keyword evidence="1" id="KW-1133">Transmembrane helix</keyword>
<feature type="transmembrane region" description="Helical" evidence="1">
    <location>
        <begin position="12"/>
        <end position="34"/>
    </location>
</feature>
<dbReference type="PROSITE" id="PS51257">
    <property type="entry name" value="PROKAR_LIPOPROTEIN"/>
    <property type="match status" value="1"/>
</dbReference>
<sequence length="75" mass="8436">MFNKAALFSYSFPSANVITLFQMISSCSFLYLLWRSRIISFSAAESMTVSDNSNITFVSFETLSTLFLSPTCFTC</sequence>
<accession>A0AAV2ERL5</accession>
<evidence type="ECO:0000256" key="1">
    <source>
        <dbReference type="SAM" id="Phobius"/>
    </source>
</evidence>